<dbReference type="EMBL" id="AHGT01000002">
    <property type="protein sequence ID" value="ESU39526.1"/>
    <property type="molecule type" value="Genomic_DNA"/>
</dbReference>
<accession>V6TLA4</accession>
<evidence type="ECO:0000259" key="4">
    <source>
        <dbReference type="PROSITE" id="PS50026"/>
    </source>
</evidence>
<dbReference type="Gene3D" id="2.90.20.10">
    <property type="entry name" value="Plasmodium vivax P25 domain"/>
    <property type="match status" value="1"/>
</dbReference>
<organism evidence="5 6">
    <name type="scientific">Giardia intestinalis</name>
    <name type="common">Giardia lamblia</name>
    <dbReference type="NCBI Taxonomy" id="5741"/>
    <lineage>
        <taxon>Eukaryota</taxon>
        <taxon>Metamonada</taxon>
        <taxon>Diplomonadida</taxon>
        <taxon>Hexamitidae</taxon>
        <taxon>Giardiinae</taxon>
        <taxon>Giardia</taxon>
    </lineage>
</organism>
<reference evidence="5 6" key="2">
    <citation type="journal article" date="2013" name="Genome Biol. Evol.">
        <title>Genome sequencing of Giardia lamblia genotypes A2 and B isolates (DH and GS) and comparative analysis with the genomes of genotypes A1 and E (WB and Pig).</title>
        <authorList>
            <person name="Adam R.D."/>
            <person name="Dahlstrom E.W."/>
            <person name="Martens C.A."/>
            <person name="Bruno D.P."/>
            <person name="Barbian K.D."/>
            <person name="Ricklefs S.M."/>
            <person name="Hernandez M.M."/>
            <person name="Narla N.P."/>
            <person name="Patel R.B."/>
            <person name="Porcella S.F."/>
            <person name="Nash T.E."/>
        </authorList>
    </citation>
    <scope>NUCLEOTIDE SEQUENCE [LARGE SCALE GENOMIC DNA]</scope>
    <source>
        <strain evidence="5 6">DH</strain>
    </source>
</reference>
<keyword evidence="2" id="KW-1133">Transmembrane helix</keyword>
<dbReference type="InterPro" id="IPR000742">
    <property type="entry name" value="EGF"/>
</dbReference>
<keyword evidence="1" id="KW-1015">Disulfide bond</keyword>
<dbReference type="InterPro" id="IPR051830">
    <property type="entry name" value="NOTCH_homolog"/>
</dbReference>
<dbReference type="SMART" id="SM00181">
    <property type="entry name" value="EGF"/>
    <property type="match status" value="15"/>
</dbReference>
<evidence type="ECO:0000313" key="6">
    <source>
        <dbReference type="Proteomes" id="UP000018320"/>
    </source>
</evidence>
<name>V6TLA4_GIAIN</name>
<proteinExistence type="predicted"/>
<dbReference type="VEuPathDB" id="GiardiaDB:DHA2_151120"/>
<dbReference type="PANTHER" id="PTHR24033">
    <property type="entry name" value="EGF-LIKE DOMAIN-CONTAINING PROTEIN"/>
    <property type="match status" value="1"/>
</dbReference>
<feature type="chain" id="PRO_5004753440" description="EGF-like domain-containing protein" evidence="3">
    <location>
        <begin position="17"/>
        <end position="1521"/>
    </location>
</feature>
<feature type="disulfide bond" evidence="1">
    <location>
        <begin position="38"/>
        <end position="47"/>
    </location>
</feature>
<dbReference type="VEuPathDB" id="GiardiaDB:GL50803_0016936"/>
<evidence type="ECO:0000256" key="1">
    <source>
        <dbReference type="PROSITE-ProRule" id="PRU00076"/>
    </source>
</evidence>
<dbReference type="PANTHER" id="PTHR24033:SF151">
    <property type="entry name" value="NOTCH 2"/>
    <property type="match status" value="1"/>
</dbReference>
<keyword evidence="2" id="KW-0472">Membrane</keyword>
<reference evidence="6" key="1">
    <citation type="submission" date="2012-02" db="EMBL/GenBank/DDBJ databases">
        <title>Genome sequencing of Giardia lamblia Genotypes A2 and B isolates (DH and GS) and comparative analysis with the genomes of Genotypes A1 and E (WB and Pig).</title>
        <authorList>
            <person name="Adam R."/>
            <person name="Dahlstrom E."/>
            <person name="Martens C."/>
            <person name="Bruno D."/>
            <person name="Barbian K."/>
            <person name="Porcella S.F."/>
            <person name="Nash T."/>
        </authorList>
    </citation>
    <scope>NUCLEOTIDE SEQUENCE</scope>
    <source>
        <strain evidence="6">DH</strain>
    </source>
</reference>
<dbReference type="PROSITE" id="PS01248">
    <property type="entry name" value="EGF_LAM_1"/>
    <property type="match status" value="1"/>
</dbReference>
<evidence type="ECO:0000313" key="5">
    <source>
        <dbReference type="EMBL" id="ESU39526.1"/>
    </source>
</evidence>
<comment type="caution">
    <text evidence="5">The sequence shown here is derived from an EMBL/GenBank/DDBJ whole genome shotgun (WGS) entry which is preliminary data.</text>
</comment>
<feature type="domain" description="EGF-like" evidence="4">
    <location>
        <begin position="12"/>
        <end position="48"/>
    </location>
</feature>
<feature type="transmembrane region" description="Helical" evidence="2">
    <location>
        <begin position="1457"/>
        <end position="1481"/>
    </location>
</feature>
<keyword evidence="3" id="KW-0732">Signal</keyword>
<evidence type="ECO:0000256" key="2">
    <source>
        <dbReference type="SAM" id="Phobius"/>
    </source>
</evidence>
<keyword evidence="1" id="KW-0245">EGF-like domain</keyword>
<dbReference type="PROSITE" id="PS01186">
    <property type="entry name" value="EGF_2"/>
    <property type="match status" value="3"/>
</dbReference>
<sequence length="1521" mass="162635">MLLFALNFLANLLADCGPGSDCVHGVCGTTDGSFVCLCKRGWTGTACDVVAPNFKLISSGSDPKIEKAVNFACLVNGTECDTKRTETCLYHNGAYSCQNKCPDGFVIYDGECISKRCYPSSSVSSDTPQSNPPCNGKGKCVLKDLAKLDRADEADYVCSCFPIYRGDLCDTCNLENSVESEADKGKCNPRSCQDSDGLVCSGKGKCELDFGYNLTHYSYQCICDAGYTRVGHSCIPSACVVYLSGTPVTCGGFGECKENSEGSNSFSCACYEGTVKVGNGCTYRTCTESESASKICGGIGVCVRDDTEYKCDCKGFATGSLCDSCVSENATSVSNQCIPNECLDEAGTTVCKGNGKCIRASGRYYCQCSNMTTFFNKQCISVNCIDQELNLICSGHGTCDTANPKDMKCTCESGYEYIAPGRCISSTLLGTDKKVCNSNGYVAISSTNTISSAPNLVCICSPIYTGENCSTCNTTGEDAPAEQVDSDCVPKSVIVKSTQLRAEEVTTKVCDEQTEYVIYGDTTRPYMTCRVKSTDEKKVIAYNATLLVEPDCMHVSQVDRTRRFYCGFAEGLTDGITTNGPSCNTSTNVIPSTSTCVCPTNFKLVEFIYGKNKGKYTCIHNDCHDGNQTYNQNNYCGGVGDCIKKPGASKYACDCGQGARWDETIRECVAETCKIDKLIYGPSEREYCTEINIAASIDNVCLPDDSGRWGCHCTGRYMTYGSTCTSYAAYATEKDDRARGPCGGPGAGYINDRNKCVCYPGFVSIDGKCYSKQCLTMGVIGSYNISHVCSGLGVCAYNPVTGFYGCECPKDTESYGAYCTHTGCVGQVFSEGELRYIQCGVHTRSIQCKQNSTDNTYSCICYTPYKKVGNLCVHQRCINGDIYCSGDLLANCELLGSIYQCQCSEGYVKGRSPHECIPKKCTYRRYESDLVTECGGLGKCEGDKLITKKCKCNDGAELVSMIDISGEMHETCVSKSCISKQDDTTIVCGGYGRCDGNACICDGNLVPVGNVCVSNKCVVQLASGSTSVCGGSTVGTCTKGQGEDYYSCKCATPGRTGFKEVDGYCLPNKCVFNVKQNGKDVDTMCGGASLGSCIIDPTGDTSYCSCLRWYNITTLSSGQCISTRCVNSVASDRKECGGNGRCAYTDSTGYECQCNSGYKTVTVGRNIYPCISENCLAGESMCSGHGECVNNGCSCNKGYTGSKCESCATGYRETNSVCYLDECPQSGCGLAEAGTCAFTGLQYQCSCNTGFVLDTETKACRRPLCTYIDPFDGQAKICYNMGTCAQSGSTGKCVCNQGTVALNDNICVFENCITNKDSSEICEGKGVCERSPESDTGICVCNTSLYRTDKKSGRCFPVGCFSSQETGLTNVCNGGGTCSVTGVVGICNCDSDWVTIEGMCYPVSCVSGGAVCSGFGKCIFSSSGEHRCLCDQGYEPGEDLGTCITRSTKAKQGATEISIIVVVVIALVILAVAIFLIWKFVIKPRSKSRKRSNNDLNQRLITVDGEDAPVLSPRARGQTLM</sequence>
<feature type="signal peptide" evidence="3">
    <location>
        <begin position="1"/>
        <end position="16"/>
    </location>
</feature>
<dbReference type="InterPro" id="IPR002049">
    <property type="entry name" value="LE_dom"/>
</dbReference>
<keyword evidence="2" id="KW-0812">Transmembrane</keyword>
<dbReference type="PROSITE" id="PS50026">
    <property type="entry name" value="EGF_3"/>
    <property type="match status" value="1"/>
</dbReference>
<dbReference type="VEuPathDB" id="GiardiaDB:QR46_2329"/>
<protein>
    <recommendedName>
        <fullName evidence="4">EGF-like domain-containing protein</fullName>
    </recommendedName>
</protein>
<dbReference type="VEuPathDB" id="GiardiaDB:GL50581_4085"/>
<dbReference type="Proteomes" id="UP000018320">
    <property type="component" value="Unassembled WGS sequence"/>
</dbReference>
<dbReference type="PROSITE" id="PS00022">
    <property type="entry name" value="EGF_1"/>
    <property type="match status" value="4"/>
</dbReference>
<evidence type="ECO:0000256" key="3">
    <source>
        <dbReference type="SAM" id="SignalP"/>
    </source>
</evidence>
<gene>
    <name evidence="5" type="ORF">DHA2_151120</name>
</gene>
<comment type="caution">
    <text evidence="1">Lacks conserved residue(s) required for the propagation of feature annotation.</text>
</comment>